<dbReference type="EMBL" id="CP102774">
    <property type="protein sequence ID" value="UZF86861.1"/>
    <property type="molecule type" value="Genomic_DNA"/>
</dbReference>
<proteinExistence type="predicted"/>
<dbReference type="InterPro" id="IPR011600">
    <property type="entry name" value="Pept_C14_caspase"/>
</dbReference>
<evidence type="ECO:0000259" key="1">
    <source>
        <dbReference type="Pfam" id="PF00656"/>
    </source>
</evidence>
<protein>
    <submittedName>
        <fullName evidence="2">Caspase family protein</fullName>
    </submittedName>
</protein>
<dbReference type="GO" id="GO:0006508">
    <property type="term" value="P:proteolysis"/>
    <property type="evidence" value="ECO:0007669"/>
    <property type="project" value="InterPro"/>
</dbReference>
<sequence>MRVALCIGCDAYTHLSKLGAAETDARRMFEALINPTLGRYDPDLSRLLLSPNIDAVRVALDDILYGGYAIQDFTFFFAGHAGVAHDSLYLAMRETKFHSIALSGLGFGELAKIVVAARPAQANFILDACNTAGLGLDLSSVLRQSLTGTAENTGVAALAAAAADETAAEVPEGGTFTTALLNILEGRQAVQRDKPFLGIPEIGAHLRLVTEGEPQTVSAWMLNLQGPNRLSLNPNYAGDLADRPDLMIEAVGHRLELPRSTIAQIRRVTLELHDGIDELGLAQMLERITAGLESDEAVLLLGGLVEGMAEEARTSSDPFAEGRVLGVFLGQLLRYVRGSGIAARSLTSLLDRSIRAELAALRALDLEIREDRFRLLSSEALADLFYLPLRVSDVLGQIGWLLLNDELVAEEIDFLSALTRRLLDTYGNSVLAVSDEQAAPTLVFVAGCVNRGWTEAAEEVVGRLFHDVIANSARVARHFMDGADALRVLDQRYDLPAEFDGDLYHHPSDLVSVVVISAALFSLDEAVDRSLILIDHTPMNVFAPDRLTDIGAAGPVVGKNIGLNIGHGVWRCADIRREWLASVAPFLAGAEGRDADEEIAAVQSALALRDRVPWFVAARLDWPASIPSTRVSYQ</sequence>
<dbReference type="Pfam" id="PF00656">
    <property type="entry name" value="Peptidase_C14"/>
    <property type="match status" value="1"/>
</dbReference>
<name>A0A9E8CS97_9HYPH</name>
<accession>A0A9E8CS97</accession>
<reference evidence="2" key="1">
    <citation type="submission" date="2022-08" db="EMBL/GenBank/DDBJ databases">
        <title>Complete Genome Sequences of 2 Bosea sp. soil isolates.</title>
        <authorList>
            <person name="Alvarez Arevalo M."/>
            <person name="Sterndorff E.B."/>
            <person name="Faurdal D."/>
            <person name="Joergensen T.S."/>
            <person name="Weber T."/>
        </authorList>
    </citation>
    <scope>NUCLEOTIDE SEQUENCE</scope>
    <source>
        <strain evidence="2">NBC_00436</strain>
    </source>
</reference>
<dbReference type="Gene3D" id="3.40.50.1460">
    <property type="match status" value="1"/>
</dbReference>
<evidence type="ECO:0000313" key="2">
    <source>
        <dbReference type="EMBL" id="UZF86861.1"/>
    </source>
</evidence>
<dbReference type="AlphaFoldDB" id="A0A9E8CS97"/>
<gene>
    <name evidence="2" type="ORF">NWE54_24410</name>
</gene>
<organism evidence="2">
    <name type="scientific">Bosea sp. NBC_00436</name>
    <dbReference type="NCBI Taxonomy" id="2969620"/>
    <lineage>
        <taxon>Bacteria</taxon>
        <taxon>Pseudomonadati</taxon>
        <taxon>Pseudomonadota</taxon>
        <taxon>Alphaproteobacteria</taxon>
        <taxon>Hyphomicrobiales</taxon>
        <taxon>Boseaceae</taxon>
        <taxon>Bosea</taxon>
    </lineage>
</organism>
<dbReference type="GO" id="GO:0004197">
    <property type="term" value="F:cysteine-type endopeptidase activity"/>
    <property type="evidence" value="ECO:0007669"/>
    <property type="project" value="InterPro"/>
</dbReference>
<feature type="domain" description="Peptidase C14 caspase" evidence="1">
    <location>
        <begin position="1"/>
        <end position="188"/>
    </location>
</feature>